<sequence>MLSNSERSSAARSGSRMMHGGYASARPLTRTQSDSFNALVDTFIPAEDGWPPADELSLAELAAQYLVPDDADLSLYPNFRVSEFFALLDERVPGLADLAPAERVAAVSNFEDEDATTFRRVLDFVYYVYYGHSDVVELIRQRTRYGKDFHGRPQPIGYDAVLENWGTRRPSPDRGTFIPTNAVLRAPQARKAGA</sequence>
<gene>
    <name evidence="2" type="ORF">RYJ27_07740</name>
</gene>
<feature type="compositionally biased region" description="Low complexity" evidence="1">
    <location>
        <begin position="1"/>
        <end position="16"/>
    </location>
</feature>
<accession>A0AAU0MDW7</accession>
<evidence type="ECO:0000256" key="1">
    <source>
        <dbReference type="SAM" id="MobiDB-lite"/>
    </source>
</evidence>
<reference evidence="2 3" key="1">
    <citation type="submission" date="2023-10" db="EMBL/GenBank/DDBJ databases">
        <title>Y20.</title>
        <authorList>
            <person name="Zhang G."/>
            <person name="Ding Y."/>
        </authorList>
    </citation>
    <scope>NUCLEOTIDE SEQUENCE [LARGE SCALE GENOMIC DNA]</scope>
    <source>
        <strain evidence="2 3">Y20</strain>
    </source>
</reference>
<dbReference type="EMBL" id="CP137080">
    <property type="protein sequence ID" value="WOQ68618.1"/>
    <property type="molecule type" value="Genomic_DNA"/>
</dbReference>
<feature type="region of interest" description="Disordered" evidence="1">
    <location>
        <begin position="1"/>
        <end position="21"/>
    </location>
</feature>
<protein>
    <recommendedName>
        <fullName evidence="4">Gluconate 2-dehydrogenase subunit 3 family protein</fullName>
    </recommendedName>
</protein>
<evidence type="ECO:0000313" key="2">
    <source>
        <dbReference type="EMBL" id="WOQ68618.1"/>
    </source>
</evidence>
<evidence type="ECO:0000313" key="3">
    <source>
        <dbReference type="Proteomes" id="UP001329313"/>
    </source>
</evidence>
<dbReference type="AlphaFoldDB" id="A0AAU0MDW7"/>
<dbReference type="Proteomes" id="UP001329313">
    <property type="component" value="Chromosome"/>
</dbReference>
<name>A0AAU0MDW7_9MICO</name>
<dbReference type="RefSeq" id="WP_330169759.1">
    <property type="nucleotide sequence ID" value="NZ_CP137080.1"/>
</dbReference>
<proteinExistence type="predicted"/>
<organism evidence="2 3">
    <name type="scientific">Microbacterium limosum</name>
    <dbReference type="NCBI Taxonomy" id="3079935"/>
    <lineage>
        <taxon>Bacteria</taxon>
        <taxon>Bacillati</taxon>
        <taxon>Actinomycetota</taxon>
        <taxon>Actinomycetes</taxon>
        <taxon>Micrococcales</taxon>
        <taxon>Microbacteriaceae</taxon>
        <taxon>Microbacterium</taxon>
    </lineage>
</organism>
<keyword evidence="3" id="KW-1185">Reference proteome</keyword>
<dbReference type="KEGG" id="mliy:RYJ27_07740"/>
<evidence type="ECO:0008006" key="4">
    <source>
        <dbReference type="Google" id="ProtNLM"/>
    </source>
</evidence>